<comment type="similarity">
    <text evidence="3">Belongs to the FliM family.</text>
</comment>
<evidence type="ECO:0000256" key="6">
    <source>
        <dbReference type="ARBA" id="ARBA00022500"/>
    </source>
</evidence>
<comment type="subcellular location">
    <subcellularLocation>
        <location evidence="1">Bacterial flagellum basal body</location>
    </subcellularLocation>
    <subcellularLocation>
        <location evidence="2">Cell membrane</location>
        <topology evidence="2">Peripheral membrane protein</topology>
    </subcellularLocation>
</comment>
<dbReference type="PANTHER" id="PTHR30034:SF6">
    <property type="entry name" value="YOP PROTEINS TRANSLOCATION PROTEIN Q"/>
    <property type="match status" value="1"/>
</dbReference>
<evidence type="ECO:0000256" key="9">
    <source>
        <dbReference type="ARBA" id="ARBA00023143"/>
    </source>
</evidence>
<evidence type="ECO:0000259" key="11">
    <source>
        <dbReference type="Pfam" id="PF01052"/>
    </source>
</evidence>
<organism evidence="12 13">
    <name type="scientific">Rhizobium puerariae</name>
    <dbReference type="NCBI Taxonomy" id="1585791"/>
    <lineage>
        <taxon>Bacteria</taxon>
        <taxon>Pseudomonadati</taxon>
        <taxon>Pseudomonadota</taxon>
        <taxon>Alphaproteobacteria</taxon>
        <taxon>Hyphomicrobiales</taxon>
        <taxon>Rhizobiaceae</taxon>
        <taxon>Rhizobium/Agrobacterium group</taxon>
        <taxon>Rhizobium</taxon>
    </lineage>
</organism>
<comment type="caution">
    <text evidence="12">The sequence shown here is derived from an EMBL/GenBank/DDBJ whole genome shotgun (WGS) entry which is preliminary data.</text>
</comment>
<dbReference type="Gene3D" id="3.40.1550.10">
    <property type="entry name" value="CheC-like"/>
    <property type="match status" value="1"/>
</dbReference>
<keyword evidence="12" id="KW-0282">Flagellum</keyword>
<dbReference type="RefSeq" id="WP_377262052.1">
    <property type="nucleotide sequence ID" value="NZ_JBHMAA010000015.1"/>
</dbReference>
<dbReference type="InterPro" id="IPR001543">
    <property type="entry name" value="FliN-like_C"/>
</dbReference>
<feature type="domain" description="Flagellar motor switch protein FliN-like C-terminal" evidence="11">
    <location>
        <begin position="235"/>
        <end position="305"/>
    </location>
</feature>
<dbReference type="SUPFAM" id="SSF101801">
    <property type="entry name" value="Surface presentation of antigens (SPOA)"/>
    <property type="match status" value="1"/>
</dbReference>
<dbReference type="Gene3D" id="2.30.330.10">
    <property type="entry name" value="SpoA-like"/>
    <property type="match status" value="1"/>
</dbReference>
<accession>A0ABV6AHQ9</accession>
<dbReference type="EMBL" id="JBHMAA010000015">
    <property type="protein sequence ID" value="MFB9950148.1"/>
    <property type="molecule type" value="Genomic_DNA"/>
</dbReference>
<evidence type="ECO:0000256" key="1">
    <source>
        <dbReference type="ARBA" id="ARBA00004117"/>
    </source>
</evidence>
<evidence type="ECO:0000256" key="2">
    <source>
        <dbReference type="ARBA" id="ARBA00004202"/>
    </source>
</evidence>
<gene>
    <name evidence="12" type="ORF">ACFFP0_14900</name>
</gene>
<keyword evidence="5" id="KW-1003">Cell membrane</keyword>
<dbReference type="Proteomes" id="UP001589692">
    <property type="component" value="Unassembled WGS sequence"/>
</dbReference>
<evidence type="ECO:0000313" key="12">
    <source>
        <dbReference type="EMBL" id="MFB9950148.1"/>
    </source>
</evidence>
<comment type="function">
    <text evidence="10">FliM is one of three proteins (FliG, FliN, FliM) that forms the rotor-mounted switch complex (C ring), located at the base of the basal body. This complex interacts with the CheY and CheZ chemotaxis proteins, in addition to contacting components of the motor that determine the direction of flagellar rotation.</text>
</comment>
<keyword evidence="13" id="KW-1185">Reference proteome</keyword>
<evidence type="ECO:0000256" key="4">
    <source>
        <dbReference type="ARBA" id="ARBA00021898"/>
    </source>
</evidence>
<name>A0ABV6AHQ9_9HYPH</name>
<keyword evidence="7" id="KW-0283">Flagellar rotation</keyword>
<keyword evidence="9" id="KW-0975">Bacterial flagellum</keyword>
<keyword evidence="6" id="KW-0145">Chemotaxis</keyword>
<evidence type="ECO:0000256" key="5">
    <source>
        <dbReference type="ARBA" id="ARBA00022475"/>
    </source>
</evidence>
<sequence length="317" mass="34745">MTTNQATQSTAPGMDLALLAKLTGGLGDKKTVERISGEFAQLYTEFLPDVFHSETGIRIGVSYVSCTSGLMNDLIADLGDSFALADGSLRNWSPNFSLACGNSFVIALMELMLGAEADTITQPIDRPLSDIEIDLAVMVFERIAGVLRSGVNAPGGFEAILERPYNAEDRPKPDELARPEFGVAIRMAIELGSIASEFALIIPQRAFLKTKVTAPKARNQVSKAKQEWTDRMNDQVRRSQVTLEARIRLQKLTLGTISRLAAGDVIAFQDKRDVRVQVSANGKDMYSCEFGRAGERYTVRVKDNISTDDEILRHLIG</sequence>
<evidence type="ECO:0000256" key="8">
    <source>
        <dbReference type="ARBA" id="ARBA00023136"/>
    </source>
</evidence>
<dbReference type="InterPro" id="IPR028976">
    <property type="entry name" value="CheC-like_sf"/>
</dbReference>
<keyword evidence="12" id="KW-0969">Cilium</keyword>
<dbReference type="Pfam" id="PF01052">
    <property type="entry name" value="FliMN_C"/>
    <property type="match status" value="1"/>
</dbReference>
<keyword evidence="12" id="KW-0966">Cell projection</keyword>
<proteinExistence type="inferred from homology"/>
<evidence type="ECO:0000256" key="7">
    <source>
        <dbReference type="ARBA" id="ARBA00022779"/>
    </source>
</evidence>
<evidence type="ECO:0000256" key="3">
    <source>
        <dbReference type="ARBA" id="ARBA00011049"/>
    </source>
</evidence>
<reference evidence="12 13" key="1">
    <citation type="submission" date="2024-09" db="EMBL/GenBank/DDBJ databases">
        <authorList>
            <person name="Sun Q."/>
            <person name="Mori K."/>
        </authorList>
    </citation>
    <scope>NUCLEOTIDE SEQUENCE [LARGE SCALE GENOMIC DNA]</scope>
    <source>
        <strain evidence="12 13">TBRC 4938</strain>
    </source>
</reference>
<dbReference type="InterPro" id="IPR036429">
    <property type="entry name" value="SpoA-like_sf"/>
</dbReference>
<protein>
    <recommendedName>
        <fullName evidence="4">Flagellar motor switch protein FliM</fullName>
    </recommendedName>
</protein>
<evidence type="ECO:0000313" key="13">
    <source>
        <dbReference type="Proteomes" id="UP001589692"/>
    </source>
</evidence>
<dbReference type="PANTHER" id="PTHR30034">
    <property type="entry name" value="FLAGELLAR MOTOR SWITCH PROTEIN FLIM"/>
    <property type="match status" value="1"/>
</dbReference>
<evidence type="ECO:0000256" key="10">
    <source>
        <dbReference type="ARBA" id="ARBA00025044"/>
    </source>
</evidence>
<keyword evidence="8" id="KW-0472">Membrane</keyword>